<dbReference type="Proteomes" id="UP001549320">
    <property type="component" value="Unassembled WGS sequence"/>
</dbReference>
<sequence length="76" mass="8349">MGWGRGYNLRNAPAPRRRWEGFDNLHSYLQLLGCHLVYVVGTTTLGNRPCGSIEECDRLRCAVGEESGQAAIDAVA</sequence>
<evidence type="ECO:0000313" key="1">
    <source>
        <dbReference type="EMBL" id="MET4579233.1"/>
    </source>
</evidence>
<accession>A0ABV2QDX5</accession>
<protein>
    <submittedName>
        <fullName evidence="1">Uncharacterized protein</fullName>
    </submittedName>
</protein>
<gene>
    <name evidence="1" type="ORF">ABIE13_004356</name>
</gene>
<comment type="caution">
    <text evidence="1">The sequence shown here is derived from an EMBL/GenBank/DDBJ whole genome shotgun (WGS) entry which is preliminary data.</text>
</comment>
<reference evidence="1 2" key="1">
    <citation type="submission" date="2024-06" db="EMBL/GenBank/DDBJ databases">
        <title>Sorghum-associated microbial communities from plants grown in Nebraska, USA.</title>
        <authorList>
            <person name="Schachtman D."/>
        </authorList>
    </citation>
    <scope>NUCLEOTIDE SEQUENCE [LARGE SCALE GENOMIC DNA]</scope>
    <source>
        <strain evidence="1 2">2709</strain>
    </source>
</reference>
<evidence type="ECO:0000313" key="2">
    <source>
        <dbReference type="Proteomes" id="UP001549320"/>
    </source>
</evidence>
<dbReference type="EMBL" id="JBEPSH010000008">
    <property type="protein sequence ID" value="MET4579233.1"/>
    <property type="molecule type" value="Genomic_DNA"/>
</dbReference>
<keyword evidence="2" id="KW-1185">Reference proteome</keyword>
<name>A0ABV2QDX5_9BURK</name>
<organism evidence="1 2">
    <name type="scientific">Ottowia thiooxydans</name>
    <dbReference type="NCBI Taxonomy" id="219182"/>
    <lineage>
        <taxon>Bacteria</taxon>
        <taxon>Pseudomonadati</taxon>
        <taxon>Pseudomonadota</taxon>
        <taxon>Betaproteobacteria</taxon>
        <taxon>Burkholderiales</taxon>
        <taxon>Comamonadaceae</taxon>
        <taxon>Ottowia</taxon>
    </lineage>
</organism>
<proteinExistence type="predicted"/>